<dbReference type="InterPro" id="IPR022712">
    <property type="entry name" value="Beta_Casp"/>
</dbReference>
<dbReference type="SMART" id="SM01027">
    <property type="entry name" value="Beta-Casp"/>
    <property type="match status" value="1"/>
</dbReference>
<dbReference type="Gene3D" id="3.60.15.10">
    <property type="entry name" value="Ribonuclease Z/Hydroxyacylglutathione hydrolase-like"/>
    <property type="match status" value="1"/>
</dbReference>
<evidence type="ECO:0000256" key="1">
    <source>
        <dbReference type="ARBA" id="ARBA00022801"/>
    </source>
</evidence>
<sequence>MGHKATVGFFGGVDAVTGSNFLFGAGGKRILIDCGLFQGERFADERNREDFAFDPKSIDVLLVTHAHIDHIGRIPKLVRDGFRGVIYSTPPTHDLAEIMLLDTVRILQKEATAMGLSPLYEEREVRDTLHLWKSADYHTSFSLAPDLTCEFRDAGHMLGSAMMFLRFHGTTLVMTGDLGNSPTPLLHDTESVTGATYLLMESVYGNRNHEGVEERKDTLRKLIEDTAKHNSTLIIPVFTIERAQELLFEINDLIERHHLHPIPVFVDSPLAIRATEIYRRHTKYFNKEAKGYIAHGDDVFRFPRLSFTESKQDSMGIWETRGPKVIMGGAGMLNGGRIVYHVKHYANDPKATILFVGYQAAGTAGRRLIEGERTVKLYGEETHISAKIEVLNGYSGHKDMDRLLEFVETGGATLKKVFVAIGEPKASLFLAQRIRDYLGLDAVVPTPGTTVELEF</sequence>
<reference evidence="4 5" key="1">
    <citation type="journal article" date="2016" name="Nat. Commun.">
        <title>Thousands of microbial genomes shed light on interconnected biogeochemical processes in an aquifer system.</title>
        <authorList>
            <person name="Anantharaman K."/>
            <person name="Brown C.T."/>
            <person name="Hug L.A."/>
            <person name="Sharon I."/>
            <person name="Castelle C.J."/>
            <person name="Probst A.J."/>
            <person name="Thomas B.C."/>
            <person name="Singh A."/>
            <person name="Wilkins M.J."/>
            <person name="Karaoz U."/>
            <person name="Brodie E.L."/>
            <person name="Williams K.H."/>
            <person name="Hubbard S.S."/>
            <person name="Banfield J.F."/>
        </authorList>
    </citation>
    <scope>NUCLEOTIDE SEQUENCE [LARGE SCALE GENOMIC DNA]</scope>
</reference>
<dbReference type="CDD" id="cd16295">
    <property type="entry name" value="TTHA0252-CPSF-like_MBL-fold"/>
    <property type="match status" value="1"/>
</dbReference>
<comment type="caution">
    <text evidence="4">The sequence shown here is derived from an EMBL/GenBank/DDBJ whole genome shotgun (WGS) entry which is preliminary data.</text>
</comment>
<dbReference type="GO" id="GO:0004521">
    <property type="term" value="F:RNA endonuclease activity"/>
    <property type="evidence" value="ECO:0007669"/>
    <property type="project" value="TreeGrafter"/>
</dbReference>
<dbReference type="EMBL" id="MHLL01000068">
    <property type="protein sequence ID" value="OGZ07149.1"/>
    <property type="molecule type" value="Genomic_DNA"/>
</dbReference>
<feature type="domain" description="Beta-Casp" evidence="3">
    <location>
        <begin position="243"/>
        <end position="368"/>
    </location>
</feature>
<dbReference type="InterPro" id="IPR036866">
    <property type="entry name" value="RibonucZ/Hydroxyglut_hydro"/>
</dbReference>
<dbReference type="Pfam" id="PF00753">
    <property type="entry name" value="Lactamase_B"/>
    <property type="match status" value="1"/>
</dbReference>
<evidence type="ECO:0000313" key="4">
    <source>
        <dbReference type="EMBL" id="OGZ07149.1"/>
    </source>
</evidence>
<name>A0A1G2D0I9_9BACT</name>
<organism evidence="4 5">
    <name type="scientific">Candidatus Lloydbacteria bacterium RIFCSPHIGHO2_02_FULL_50_13</name>
    <dbReference type="NCBI Taxonomy" id="1798661"/>
    <lineage>
        <taxon>Bacteria</taxon>
        <taxon>Candidatus Lloydiibacteriota</taxon>
    </lineage>
</organism>
<dbReference type="Pfam" id="PF07521">
    <property type="entry name" value="RMMBL"/>
    <property type="match status" value="1"/>
</dbReference>
<dbReference type="InterPro" id="IPR011108">
    <property type="entry name" value="RMMBL"/>
</dbReference>
<gene>
    <name evidence="4" type="ORF">A3D65_03665</name>
</gene>
<accession>A0A1G2D0I9</accession>
<dbReference type="Proteomes" id="UP000177996">
    <property type="component" value="Unassembled WGS sequence"/>
</dbReference>
<dbReference type="Pfam" id="PF10996">
    <property type="entry name" value="Beta-Casp"/>
    <property type="match status" value="1"/>
</dbReference>
<dbReference type="STRING" id="1798661.A3D65_03665"/>
<proteinExistence type="predicted"/>
<evidence type="ECO:0008006" key="6">
    <source>
        <dbReference type="Google" id="ProtNLM"/>
    </source>
</evidence>
<dbReference type="AlphaFoldDB" id="A0A1G2D0I9"/>
<dbReference type="GO" id="GO:0016787">
    <property type="term" value="F:hydrolase activity"/>
    <property type="evidence" value="ECO:0007669"/>
    <property type="project" value="UniProtKB-KW"/>
</dbReference>
<evidence type="ECO:0000313" key="5">
    <source>
        <dbReference type="Proteomes" id="UP000177996"/>
    </source>
</evidence>
<protein>
    <recommendedName>
        <fullName evidence="6">MBL fold hydrolase</fullName>
    </recommendedName>
</protein>
<dbReference type="InterPro" id="IPR050698">
    <property type="entry name" value="MBL"/>
</dbReference>
<evidence type="ECO:0000259" key="2">
    <source>
        <dbReference type="SMART" id="SM00849"/>
    </source>
</evidence>
<dbReference type="Gene3D" id="3.40.50.10890">
    <property type="match status" value="1"/>
</dbReference>
<dbReference type="SUPFAM" id="SSF56281">
    <property type="entry name" value="Metallo-hydrolase/oxidoreductase"/>
    <property type="match status" value="1"/>
</dbReference>
<dbReference type="PANTHER" id="PTHR11203">
    <property type="entry name" value="CLEAVAGE AND POLYADENYLATION SPECIFICITY FACTOR FAMILY MEMBER"/>
    <property type="match status" value="1"/>
</dbReference>
<dbReference type="InterPro" id="IPR001279">
    <property type="entry name" value="Metallo-B-lactamas"/>
</dbReference>
<keyword evidence="1" id="KW-0378">Hydrolase</keyword>
<feature type="domain" description="Metallo-beta-lactamase" evidence="2">
    <location>
        <begin position="17"/>
        <end position="207"/>
    </location>
</feature>
<dbReference type="SMART" id="SM00849">
    <property type="entry name" value="Lactamase_B"/>
    <property type="match status" value="1"/>
</dbReference>
<dbReference type="PANTHER" id="PTHR11203:SF37">
    <property type="entry name" value="INTEGRATOR COMPLEX SUBUNIT 11"/>
    <property type="match status" value="1"/>
</dbReference>
<evidence type="ECO:0000259" key="3">
    <source>
        <dbReference type="SMART" id="SM01027"/>
    </source>
</evidence>